<dbReference type="EMBL" id="BKCJ010319551">
    <property type="protein sequence ID" value="GEZ75744.1"/>
    <property type="molecule type" value="Genomic_DNA"/>
</dbReference>
<accession>A0A699ITA9</accession>
<feature type="region of interest" description="Disordered" evidence="1">
    <location>
        <begin position="160"/>
        <end position="186"/>
    </location>
</feature>
<proteinExistence type="predicted"/>
<evidence type="ECO:0000313" key="2">
    <source>
        <dbReference type="EMBL" id="GEZ75744.1"/>
    </source>
</evidence>
<feature type="compositionally biased region" description="Basic and acidic residues" evidence="1">
    <location>
        <begin position="86"/>
        <end position="95"/>
    </location>
</feature>
<name>A0A699ITA9_TANCI</name>
<feature type="compositionally biased region" description="Basic and acidic residues" evidence="1">
    <location>
        <begin position="67"/>
        <end position="78"/>
    </location>
</feature>
<organism evidence="2">
    <name type="scientific">Tanacetum cinerariifolium</name>
    <name type="common">Dalmatian daisy</name>
    <name type="synonym">Chrysanthemum cinerariifolium</name>
    <dbReference type="NCBI Taxonomy" id="118510"/>
    <lineage>
        <taxon>Eukaryota</taxon>
        <taxon>Viridiplantae</taxon>
        <taxon>Streptophyta</taxon>
        <taxon>Embryophyta</taxon>
        <taxon>Tracheophyta</taxon>
        <taxon>Spermatophyta</taxon>
        <taxon>Magnoliopsida</taxon>
        <taxon>eudicotyledons</taxon>
        <taxon>Gunneridae</taxon>
        <taxon>Pentapetalae</taxon>
        <taxon>asterids</taxon>
        <taxon>campanulids</taxon>
        <taxon>Asterales</taxon>
        <taxon>Asteraceae</taxon>
        <taxon>Asteroideae</taxon>
        <taxon>Anthemideae</taxon>
        <taxon>Anthemidinae</taxon>
        <taxon>Tanacetum</taxon>
    </lineage>
</organism>
<sequence length="559" mass="63240">MRNRIKLHKVHDDTLLGTLKFVSKIDYCQIYEAVIPDGMIYDKIKLSMGYKTYLDYATRKVPPNKVPNEHAGKTKDTSEGTYVKPRVPEVFKEDSFDNDDDSWGDSESESDDVNDEDDDNNDNGDDDNSDDNDDGGNDDGGNEDNYEENPSFALADYEKEEQDEEYVYTQKNDKSDDEDKMFEEEDDDVAKELYKDLSTTQGLRDTNMTNAKQGGEDQQSTFHESGFVQEEEAHVTLTTVHDKTEGPLQSSSISFDFTSKLLNLDDPSSNINFVMNTSTVPLPPPLVYPSSHLTTITQQQTPDSITTTTNPTMTLLEIPNFACPSIPGIADNYLASKVKEESTQAKEPEFKAADTVMHQDQGIKSCHIDDQLDNKAAPKHDWFQKHDKPLTPVCSWNKSNLLTLNRLRNGSAPLPKNGPAFNLLKGTCKSFVKLEYHFEECYKAVNDPLGTKATKYGNIEGIKDMVPTIWNSVKVAYNKHDDNVLYKFKEGNFPRLNLYDIEDMLLLLVQKKLSNLDVDDLYNLGVALQMFTRRIVILHRVKDLQLGVKVIERSLISPN</sequence>
<evidence type="ECO:0000256" key="1">
    <source>
        <dbReference type="SAM" id="MobiDB-lite"/>
    </source>
</evidence>
<feature type="compositionally biased region" description="Acidic residues" evidence="1">
    <location>
        <begin position="96"/>
        <end position="147"/>
    </location>
</feature>
<dbReference type="AlphaFoldDB" id="A0A699ITA9"/>
<protein>
    <submittedName>
        <fullName evidence="2">Uncharacterized protein</fullName>
    </submittedName>
</protein>
<reference evidence="2" key="1">
    <citation type="journal article" date="2019" name="Sci. Rep.">
        <title>Draft genome of Tanacetum cinerariifolium, the natural source of mosquito coil.</title>
        <authorList>
            <person name="Yamashiro T."/>
            <person name="Shiraishi A."/>
            <person name="Satake H."/>
            <person name="Nakayama K."/>
        </authorList>
    </citation>
    <scope>NUCLEOTIDE SEQUENCE</scope>
</reference>
<feature type="region of interest" description="Disordered" evidence="1">
    <location>
        <begin position="60"/>
        <end position="148"/>
    </location>
</feature>
<feature type="compositionally biased region" description="Acidic residues" evidence="1">
    <location>
        <begin position="175"/>
        <end position="186"/>
    </location>
</feature>
<gene>
    <name evidence="2" type="ORF">Tci_547717</name>
</gene>
<comment type="caution">
    <text evidence="2">The sequence shown here is derived from an EMBL/GenBank/DDBJ whole genome shotgun (WGS) entry which is preliminary data.</text>
</comment>